<dbReference type="AlphaFoldDB" id="A0A093HHN3"/>
<evidence type="ECO:0000313" key="1">
    <source>
        <dbReference type="EMBL" id="KFV81226.1"/>
    </source>
</evidence>
<name>A0A093HHN3_STRCA</name>
<feature type="non-terminal residue" evidence="1">
    <location>
        <position position="69"/>
    </location>
</feature>
<keyword evidence="2" id="KW-1185">Reference proteome</keyword>
<proteinExistence type="predicted"/>
<dbReference type="EMBL" id="KL206323">
    <property type="protein sequence ID" value="KFV81226.1"/>
    <property type="molecule type" value="Genomic_DNA"/>
</dbReference>
<sequence>MFSEDPLELVSLQSDRPFIGQCKEAKENQTHLPKTTENSLRGIMRNTALIPTAVQIPPHEKEVREEAEL</sequence>
<reference evidence="1 2" key="1">
    <citation type="submission" date="2014-04" db="EMBL/GenBank/DDBJ databases">
        <title>Genome evolution of avian class.</title>
        <authorList>
            <person name="Zhang G."/>
            <person name="Li C."/>
        </authorList>
    </citation>
    <scope>NUCLEOTIDE SEQUENCE [LARGE SCALE GENOMIC DNA]</scope>
    <source>
        <strain evidence="1">BGI_N308</strain>
    </source>
</reference>
<evidence type="ECO:0000313" key="2">
    <source>
        <dbReference type="Proteomes" id="UP000053584"/>
    </source>
</evidence>
<gene>
    <name evidence="1" type="ORF">N308_11108</name>
</gene>
<protein>
    <submittedName>
        <fullName evidence="1">Uncharacterized protein</fullName>
    </submittedName>
</protein>
<accession>A0A093HHN3</accession>
<dbReference type="Proteomes" id="UP000053584">
    <property type="component" value="Unassembled WGS sequence"/>
</dbReference>
<organism evidence="1 2">
    <name type="scientific">Struthio camelus australis</name>
    <dbReference type="NCBI Taxonomy" id="441894"/>
    <lineage>
        <taxon>Eukaryota</taxon>
        <taxon>Metazoa</taxon>
        <taxon>Chordata</taxon>
        <taxon>Craniata</taxon>
        <taxon>Vertebrata</taxon>
        <taxon>Euteleostomi</taxon>
        <taxon>Archelosauria</taxon>
        <taxon>Archosauria</taxon>
        <taxon>Dinosauria</taxon>
        <taxon>Saurischia</taxon>
        <taxon>Theropoda</taxon>
        <taxon>Coelurosauria</taxon>
        <taxon>Aves</taxon>
        <taxon>Palaeognathae</taxon>
        <taxon>Struthioniformes</taxon>
        <taxon>Struthionidae</taxon>
        <taxon>Struthio</taxon>
    </lineage>
</organism>